<keyword evidence="1" id="KW-0694">RNA-binding</keyword>
<evidence type="ECO:0000313" key="5">
    <source>
        <dbReference type="Proteomes" id="UP000018144"/>
    </source>
</evidence>
<dbReference type="EMBL" id="HF936189">
    <property type="protein sequence ID" value="CCX33795.1"/>
    <property type="molecule type" value="Genomic_DNA"/>
</dbReference>
<evidence type="ECO:0000313" key="4">
    <source>
        <dbReference type="EMBL" id="CCX33795.1"/>
    </source>
</evidence>
<dbReference type="CDD" id="cd11717">
    <property type="entry name" value="THUMP_THUMPD1_like"/>
    <property type="match status" value="1"/>
</dbReference>
<evidence type="ECO:0000259" key="3">
    <source>
        <dbReference type="PROSITE" id="PS51165"/>
    </source>
</evidence>
<sequence length="331" mass="36062">MGKRQRDGASGQGGANKKAKSFNWKKGAPAVIEPGWQGIYVTTDRGREGALVAEFTPILEQCVTKLYPNISLDGEDEEKAAGSDDDEDIEAAIKRELAEAKGQGQKKKKSGPITPVKLDVECVAFFKLKFPLVPTDIVTALCETASSASAGSIRSKYAHRLTPVTKTGKATLEGLKEVAKDVLAPYFHSGQEGVKFAIRPTTRNHNTLKRDEIIKTVAGCVGPAHKVDLKDYDVLILVELYKNTCGMSVVKDFEKYKRFNFGQLQIDASQTEEEKTGRSTEAVKASKPAADKVAEKPAEDIKEEKVEAAEEKEVTAETAEPAEEASKEEKE</sequence>
<accession>U4LPE4</accession>
<dbReference type="InterPro" id="IPR040183">
    <property type="entry name" value="THUMPD1-like"/>
</dbReference>
<feature type="region of interest" description="Disordered" evidence="2">
    <location>
        <begin position="1"/>
        <end position="24"/>
    </location>
</feature>
<feature type="compositionally biased region" description="Basic and acidic residues" evidence="2">
    <location>
        <begin position="289"/>
        <end position="315"/>
    </location>
</feature>
<evidence type="ECO:0000256" key="1">
    <source>
        <dbReference type="PROSITE-ProRule" id="PRU00529"/>
    </source>
</evidence>
<feature type="region of interest" description="Disordered" evidence="2">
    <location>
        <begin position="270"/>
        <end position="331"/>
    </location>
</feature>
<proteinExistence type="predicted"/>
<dbReference type="OMA" id="MNEKACV"/>
<dbReference type="OrthoDB" id="367221at2759"/>
<dbReference type="Pfam" id="PF02926">
    <property type="entry name" value="THUMP"/>
    <property type="match status" value="1"/>
</dbReference>
<name>U4LPE4_PYROM</name>
<dbReference type="PANTHER" id="PTHR13452:SF10">
    <property type="entry name" value="THUMP DOMAIN-CONTAINING PROTEIN 1"/>
    <property type="match status" value="1"/>
</dbReference>
<keyword evidence="5" id="KW-1185">Reference proteome</keyword>
<dbReference type="AlphaFoldDB" id="U4LPE4"/>
<protein>
    <submittedName>
        <fullName evidence="4">Similar to Uncharacterized protein C25H2.10c acc. no. P87151</fullName>
    </submittedName>
</protein>
<dbReference type="STRING" id="1076935.U4LPE4"/>
<organism evidence="4 5">
    <name type="scientific">Pyronema omphalodes (strain CBS 100304)</name>
    <name type="common">Pyronema confluens</name>
    <dbReference type="NCBI Taxonomy" id="1076935"/>
    <lineage>
        <taxon>Eukaryota</taxon>
        <taxon>Fungi</taxon>
        <taxon>Dikarya</taxon>
        <taxon>Ascomycota</taxon>
        <taxon>Pezizomycotina</taxon>
        <taxon>Pezizomycetes</taxon>
        <taxon>Pezizales</taxon>
        <taxon>Pyronemataceae</taxon>
        <taxon>Pyronema</taxon>
    </lineage>
</organism>
<dbReference type="GO" id="GO:0003723">
    <property type="term" value="F:RNA binding"/>
    <property type="evidence" value="ECO:0007669"/>
    <property type="project" value="UniProtKB-UniRule"/>
</dbReference>
<dbReference type="PANTHER" id="PTHR13452">
    <property type="entry name" value="THUMP DOMAIN CONTAINING PROTEIN 1-RELATED"/>
    <property type="match status" value="1"/>
</dbReference>
<dbReference type="SMART" id="SM00981">
    <property type="entry name" value="THUMP"/>
    <property type="match status" value="1"/>
</dbReference>
<dbReference type="SUPFAM" id="SSF143437">
    <property type="entry name" value="THUMP domain-like"/>
    <property type="match status" value="1"/>
</dbReference>
<evidence type="ECO:0000256" key="2">
    <source>
        <dbReference type="SAM" id="MobiDB-lite"/>
    </source>
</evidence>
<dbReference type="GO" id="GO:0006400">
    <property type="term" value="P:tRNA modification"/>
    <property type="evidence" value="ECO:0007669"/>
    <property type="project" value="InterPro"/>
</dbReference>
<dbReference type="Gene3D" id="3.30.2300.10">
    <property type="entry name" value="THUMP superfamily"/>
    <property type="match status" value="1"/>
</dbReference>
<dbReference type="InterPro" id="IPR004114">
    <property type="entry name" value="THUMP_dom"/>
</dbReference>
<dbReference type="Proteomes" id="UP000018144">
    <property type="component" value="Unassembled WGS sequence"/>
</dbReference>
<feature type="domain" description="THUMP" evidence="3">
    <location>
        <begin position="146"/>
        <end position="251"/>
    </location>
</feature>
<dbReference type="eggNOG" id="KOG3943">
    <property type="taxonomic scope" value="Eukaryota"/>
</dbReference>
<dbReference type="PROSITE" id="PS51165">
    <property type="entry name" value="THUMP"/>
    <property type="match status" value="1"/>
</dbReference>
<gene>
    <name evidence="4" type="ORF">PCON_01871</name>
</gene>
<reference evidence="4 5" key="1">
    <citation type="journal article" date="2013" name="PLoS Genet.">
        <title>The genome and development-dependent transcriptomes of Pyronema confluens: a window into fungal evolution.</title>
        <authorList>
            <person name="Traeger S."/>
            <person name="Altegoer F."/>
            <person name="Freitag M."/>
            <person name="Gabaldon T."/>
            <person name="Kempken F."/>
            <person name="Kumar A."/>
            <person name="Marcet-Houben M."/>
            <person name="Poggeler S."/>
            <person name="Stajich J.E."/>
            <person name="Nowrousian M."/>
        </authorList>
    </citation>
    <scope>NUCLEOTIDE SEQUENCE [LARGE SCALE GENOMIC DNA]</scope>
    <source>
        <strain evidence="5">CBS 100304</strain>
        <tissue evidence="4">Vegetative mycelium</tissue>
    </source>
</reference>
<dbReference type="FunFam" id="3.30.2300.10:FF:000001">
    <property type="entry name" value="THUMP domain-containing protein 1"/>
    <property type="match status" value="1"/>
</dbReference>